<evidence type="ECO:0000313" key="4">
    <source>
        <dbReference type="Proteomes" id="UP000824225"/>
    </source>
</evidence>
<dbReference type="Proteomes" id="UP000824225">
    <property type="component" value="Unassembled WGS sequence"/>
</dbReference>
<evidence type="ECO:0000256" key="1">
    <source>
        <dbReference type="ARBA" id="ARBA00010201"/>
    </source>
</evidence>
<organism evidence="3 4">
    <name type="scientific">Candidatus Mailhella merdigallinarum</name>
    <dbReference type="NCBI Taxonomy" id="2838658"/>
    <lineage>
        <taxon>Bacteria</taxon>
        <taxon>Pseudomonadati</taxon>
        <taxon>Thermodesulfobacteriota</taxon>
        <taxon>Desulfovibrionia</taxon>
        <taxon>Desulfovibrionales</taxon>
        <taxon>Desulfovibrionaceae</taxon>
        <taxon>Mailhella</taxon>
    </lineage>
</organism>
<dbReference type="SUPFAM" id="SSF55826">
    <property type="entry name" value="YbaK/ProRS associated domain"/>
    <property type="match status" value="1"/>
</dbReference>
<protein>
    <submittedName>
        <fullName evidence="3">Prolyl-tRNA synthetase associated domain-containing protein</fullName>
    </submittedName>
</protein>
<dbReference type="GO" id="GO:0002161">
    <property type="term" value="F:aminoacyl-tRNA deacylase activity"/>
    <property type="evidence" value="ECO:0007669"/>
    <property type="project" value="InterPro"/>
</dbReference>
<dbReference type="InterPro" id="IPR036754">
    <property type="entry name" value="YbaK/aa-tRNA-synt-asso_dom_sf"/>
</dbReference>
<reference evidence="3" key="2">
    <citation type="submission" date="2021-04" db="EMBL/GenBank/DDBJ databases">
        <authorList>
            <person name="Gilroy R."/>
        </authorList>
    </citation>
    <scope>NUCLEOTIDE SEQUENCE</scope>
    <source>
        <strain evidence="3">CHK186-16707</strain>
    </source>
</reference>
<dbReference type="EMBL" id="DXAN01000005">
    <property type="protein sequence ID" value="HJA08119.1"/>
    <property type="molecule type" value="Genomic_DNA"/>
</dbReference>
<evidence type="ECO:0000259" key="2">
    <source>
        <dbReference type="Pfam" id="PF04073"/>
    </source>
</evidence>
<dbReference type="PANTHER" id="PTHR31423">
    <property type="entry name" value="YBAK DOMAIN-CONTAINING PROTEIN"/>
    <property type="match status" value="1"/>
</dbReference>
<sequence length="173" mass="18217">MLDAVQVLDALRERGVSFKLYEHQAVDNAEAAAAVRARMAGVICKSLFLRGKDGSLWLVTVPLDGRADLKGLGEKLGCGRLSFGDADAMFRHLGVRPGSVTPLAVLNDAEGAVRLIMDAGLFSLPLINVHPLINTMSVDIAPEAVARLAAECGHEPLRLAGVCREGPAGAVHS</sequence>
<reference evidence="3" key="1">
    <citation type="journal article" date="2021" name="PeerJ">
        <title>Extensive microbial diversity within the chicken gut microbiome revealed by metagenomics and culture.</title>
        <authorList>
            <person name="Gilroy R."/>
            <person name="Ravi A."/>
            <person name="Getino M."/>
            <person name="Pursley I."/>
            <person name="Horton D.L."/>
            <person name="Alikhan N.F."/>
            <person name="Baker D."/>
            <person name="Gharbi K."/>
            <person name="Hall N."/>
            <person name="Watson M."/>
            <person name="Adriaenssens E.M."/>
            <person name="Foster-Nyarko E."/>
            <person name="Jarju S."/>
            <person name="Secka A."/>
            <person name="Antonio M."/>
            <person name="Oren A."/>
            <person name="Chaudhuri R.R."/>
            <person name="La Ragione R."/>
            <person name="Hildebrand F."/>
            <person name="Pallen M.J."/>
        </authorList>
    </citation>
    <scope>NUCLEOTIDE SEQUENCE</scope>
    <source>
        <strain evidence="3">CHK186-16707</strain>
    </source>
</reference>
<accession>A0A9D2HCU0</accession>
<name>A0A9D2HCU0_9BACT</name>
<gene>
    <name evidence="3" type="ORF">H9962_02840</name>
</gene>
<comment type="caution">
    <text evidence="3">The sequence shown here is derived from an EMBL/GenBank/DDBJ whole genome shotgun (WGS) entry which is preliminary data.</text>
</comment>
<feature type="domain" description="YbaK/aminoacyl-tRNA synthetase-associated" evidence="2">
    <location>
        <begin position="23"/>
        <end position="147"/>
    </location>
</feature>
<dbReference type="Gene3D" id="3.90.960.10">
    <property type="entry name" value="YbaK/aminoacyl-tRNA synthetase-associated domain"/>
    <property type="match status" value="1"/>
</dbReference>
<dbReference type="PANTHER" id="PTHR31423:SF3">
    <property type="entry name" value="PROLYL-TRNA SYNTHETASE ASSOCIATED DOMAIN-CONTAINING PROTEIN 1-RELATED"/>
    <property type="match status" value="1"/>
</dbReference>
<dbReference type="CDD" id="cd04335">
    <property type="entry name" value="PrdX_deacylase"/>
    <property type="match status" value="1"/>
</dbReference>
<proteinExistence type="inferred from homology"/>
<dbReference type="AlphaFoldDB" id="A0A9D2HCU0"/>
<dbReference type="InterPro" id="IPR040285">
    <property type="entry name" value="ProX/PRXD1"/>
</dbReference>
<evidence type="ECO:0000313" key="3">
    <source>
        <dbReference type="EMBL" id="HJA08119.1"/>
    </source>
</evidence>
<dbReference type="Pfam" id="PF04073">
    <property type="entry name" value="tRNA_edit"/>
    <property type="match status" value="1"/>
</dbReference>
<comment type="similarity">
    <text evidence="1">Belongs to the PRORSD1 family.</text>
</comment>
<dbReference type="InterPro" id="IPR007214">
    <property type="entry name" value="YbaK/aa-tRNA-synth-assoc-dom"/>
</dbReference>